<dbReference type="OrthoDB" id="1683231at2"/>
<feature type="domain" description="GerMN" evidence="3">
    <location>
        <begin position="285"/>
        <end position="374"/>
    </location>
</feature>
<name>A0A511AW15_9LACT</name>
<sequence>MKQSNIKKPLSTFLVASFLLSGCGLFEDTDPATDSENDSSTTENSTMNNGDSTSEDMTEEDQADKADKDETQNDIDQDLTVWFPKVEDTLLDYEGDGNEFSPFTRYPQFVKDDSMQMVESTAGTDVVTVYDYSDDEIRERFVRPETYFRDDFVDTGLESEQDDFLILLQKPLEKGHSWESPDGSTSEITDVAIDKELPFGTVKAIEVTRQYDSDSETVDYYGKDIGLIEQVFKTAENDYTVTSTLSTQSKDTPETFPLTVYSVDDQALGLDKTSVTMELYTNEPARLAMADILKGQAPDTEGAQALKDSTEINFMYLRQDGIVHVDFSTDLSAMNAGAGIEAMTLQGIVNTIGDYYNVEEVLLTLDNEPYESGHILLEEGETWSVDYSNVNE</sequence>
<dbReference type="AlphaFoldDB" id="A0A511AW15"/>
<evidence type="ECO:0000256" key="2">
    <source>
        <dbReference type="SAM" id="SignalP"/>
    </source>
</evidence>
<evidence type="ECO:0000259" key="3">
    <source>
        <dbReference type="SMART" id="SM00909"/>
    </source>
</evidence>
<protein>
    <recommendedName>
        <fullName evidence="3">GerMN domain-containing protein</fullName>
    </recommendedName>
</protein>
<gene>
    <name evidence="4" type="ORF">AKA01nite_09430</name>
</gene>
<dbReference type="Pfam" id="PF10646">
    <property type="entry name" value="Germane"/>
    <property type="match status" value="1"/>
</dbReference>
<accession>A0A511AW15</accession>
<dbReference type="EMBL" id="BJUY01000009">
    <property type="protein sequence ID" value="GEK91321.1"/>
    <property type="molecule type" value="Genomic_DNA"/>
</dbReference>
<keyword evidence="2" id="KW-0732">Signal</keyword>
<evidence type="ECO:0000313" key="5">
    <source>
        <dbReference type="Proteomes" id="UP000321662"/>
    </source>
</evidence>
<feature type="compositionally biased region" description="Acidic residues" evidence="1">
    <location>
        <begin position="27"/>
        <end position="37"/>
    </location>
</feature>
<dbReference type="PROSITE" id="PS51257">
    <property type="entry name" value="PROKAR_LIPOPROTEIN"/>
    <property type="match status" value="1"/>
</dbReference>
<keyword evidence="5" id="KW-1185">Reference proteome</keyword>
<dbReference type="SMART" id="SM00909">
    <property type="entry name" value="Germane"/>
    <property type="match status" value="1"/>
</dbReference>
<organism evidence="4 5">
    <name type="scientific">Alkalibacterium kapii</name>
    <dbReference type="NCBI Taxonomy" id="426704"/>
    <lineage>
        <taxon>Bacteria</taxon>
        <taxon>Bacillati</taxon>
        <taxon>Bacillota</taxon>
        <taxon>Bacilli</taxon>
        <taxon>Lactobacillales</taxon>
        <taxon>Carnobacteriaceae</taxon>
        <taxon>Alkalibacterium</taxon>
    </lineage>
</organism>
<proteinExistence type="predicted"/>
<feature type="signal peptide" evidence="2">
    <location>
        <begin position="1"/>
        <end position="26"/>
    </location>
</feature>
<feature type="compositionally biased region" description="Low complexity" evidence="1">
    <location>
        <begin position="38"/>
        <end position="49"/>
    </location>
</feature>
<feature type="chain" id="PRO_5038449188" description="GerMN domain-containing protein" evidence="2">
    <location>
        <begin position="27"/>
        <end position="392"/>
    </location>
</feature>
<feature type="compositionally biased region" description="Acidic residues" evidence="1">
    <location>
        <begin position="53"/>
        <end position="62"/>
    </location>
</feature>
<feature type="region of interest" description="Disordered" evidence="1">
    <location>
        <begin position="27"/>
        <end position="76"/>
    </location>
</feature>
<dbReference type="RefSeq" id="WP_146924154.1">
    <property type="nucleotide sequence ID" value="NZ_BJUY01000009.1"/>
</dbReference>
<reference evidence="4 5" key="1">
    <citation type="submission" date="2019-07" db="EMBL/GenBank/DDBJ databases">
        <title>Whole genome shotgun sequence of Alkalibacterium kapii NBRC 103247.</title>
        <authorList>
            <person name="Hosoyama A."/>
            <person name="Uohara A."/>
            <person name="Ohji S."/>
            <person name="Ichikawa N."/>
        </authorList>
    </citation>
    <scope>NUCLEOTIDE SEQUENCE [LARGE SCALE GENOMIC DNA]</scope>
    <source>
        <strain evidence="4 5">NBRC 103247</strain>
    </source>
</reference>
<dbReference type="InterPro" id="IPR019606">
    <property type="entry name" value="GerMN"/>
</dbReference>
<evidence type="ECO:0000256" key="1">
    <source>
        <dbReference type="SAM" id="MobiDB-lite"/>
    </source>
</evidence>
<comment type="caution">
    <text evidence="4">The sequence shown here is derived from an EMBL/GenBank/DDBJ whole genome shotgun (WGS) entry which is preliminary data.</text>
</comment>
<dbReference type="Proteomes" id="UP000321662">
    <property type="component" value="Unassembled WGS sequence"/>
</dbReference>
<evidence type="ECO:0000313" key="4">
    <source>
        <dbReference type="EMBL" id="GEK91321.1"/>
    </source>
</evidence>